<reference evidence="1 2" key="1">
    <citation type="submission" date="2015-01" db="EMBL/GenBank/DDBJ databases">
        <title>Evolution of Trichinella species and genotypes.</title>
        <authorList>
            <person name="Korhonen P.K."/>
            <person name="Edoardo P."/>
            <person name="Giuseppe L.R."/>
            <person name="Gasser R.B."/>
        </authorList>
    </citation>
    <scope>NUCLEOTIDE SEQUENCE [LARGE SCALE GENOMIC DNA]</scope>
    <source>
        <strain evidence="1">ISS1980</strain>
    </source>
</reference>
<evidence type="ECO:0000313" key="1">
    <source>
        <dbReference type="EMBL" id="KRZ72682.1"/>
    </source>
</evidence>
<sequence length="113" mass="13560">MAYKTTDAMRRSYMCKEERRSIYDRRMTRNLRQWKRKAKWNKFSATKYFLCTSFQASGIGLNAFVVLRLYFLDVMDMYHNPEVWQCMTSEFRRVYALRCVSDAISACGFGDLR</sequence>
<evidence type="ECO:0000313" key="2">
    <source>
        <dbReference type="Proteomes" id="UP000054843"/>
    </source>
</evidence>
<protein>
    <submittedName>
        <fullName evidence="1">Uncharacterized protein</fullName>
    </submittedName>
</protein>
<gene>
    <name evidence="1" type="ORF">T10_10594</name>
</gene>
<name>A0A0V1MM12_9BILA</name>
<organism evidence="1 2">
    <name type="scientific">Trichinella papuae</name>
    <dbReference type="NCBI Taxonomy" id="268474"/>
    <lineage>
        <taxon>Eukaryota</taxon>
        <taxon>Metazoa</taxon>
        <taxon>Ecdysozoa</taxon>
        <taxon>Nematoda</taxon>
        <taxon>Enoplea</taxon>
        <taxon>Dorylaimia</taxon>
        <taxon>Trichinellida</taxon>
        <taxon>Trichinellidae</taxon>
        <taxon>Trichinella</taxon>
    </lineage>
</organism>
<dbReference type="Proteomes" id="UP000054843">
    <property type="component" value="Unassembled WGS sequence"/>
</dbReference>
<accession>A0A0V1MM12</accession>
<dbReference type="OrthoDB" id="5933026at2759"/>
<keyword evidence="2" id="KW-1185">Reference proteome</keyword>
<proteinExistence type="predicted"/>
<comment type="caution">
    <text evidence="1">The sequence shown here is derived from an EMBL/GenBank/DDBJ whole genome shotgun (WGS) entry which is preliminary data.</text>
</comment>
<dbReference type="EMBL" id="JYDO01000074">
    <property type="protein sequence ID" value="KRZ72682.1"/>
    <property type="molecule type" value="Genomic_DNA"/>
</dbReference>
<dbReference type="AlphaFoldDB" id="A0A0V1MM12"/>